<dbReference type="InterPro" id="IPR045005">
    <property type="entry name" value="BPM1-6"/>
</dbReference>
<gene>
    <name evidence="6" type="ORF">RD792_017270</name>
</gene>
<dbReference type="InterPro" id="IPR008974">
    <property type="entry name" value="TRAF-like"/>
</dbReference>
<reference evidence="6 7" key="1">
    <citation type="journal article" date="2023" name="bioRxiv">
        <title>Genome report: Whole genome sequence and annotation of Penstemon davidsonii.</title>
        <authorList>
            <person name="Ostevik K.L."/>
            <person name="Alabady M."/>
            <person name="Zhang M."/>
            <person name="Rausher M.D."/>
        </authorList>
    </citation>
    <scope>NUCLEOTIDE SEQUENCE [LARGE SCALE GENOMIC DNA]</scope>
    <source>
        <strain evidence="6">DNT005</strain>
        <tissue evidence="6">Whole leaf</tissue>
    </source>
</reference>
<dbReference type="Gene3D" id="3.30.710.10">
    <property type="entry name" value="Potassium Channel Kv1.1, Chain A"/>
    <property type="match status" value="1"/>
</dbReference>
<dbReference type="SUPFAM" id="SSF54695">
    <property type="entry name" value="POZ domain"/>
    <property type="match status" value="1"/>
</dbReference>
<protein>
    <submittedName>
        <fullName evidence="6">Uncharacterized protein</fullName>
    </submittedName>
</protein>
<dbReference type="CDD" id="cd18280">
    <property type="entry name" value="BTB_POZ_BPM_plant"/>
    <property type="match status" value="1"/>
</dbReference>
<comment type="caution">
    <text evidence="6">The sequence shown here is derived from an EMBL/GenBank/DDBJ whole genome shotgun (WGS) entry which is preliminary data.</text>
</comment>
<feature type="region of interest" description="Disordered" evidence="3">
    <location>
        <begin position="1"/>
        <end position="21"/>
    </location>
</feature>
<comment type="similarity">
    <text evidence="2">Belongs to the Tdpoz family.</text>
</comment>
<dbReference type="SUPFAM" id="SSF49599">
    <property type="entry name" value="TRAF domain-like"/>
    <property type="match status" value="1"/>
</dbReference>
<dbReference type="SMART" id="SM00225">
    <property type="entry name" value="BTB"/>
    <property type="match status" value="1"/>
</dbReference>
<evidence type="ECO:0000256" key="3">
    <source>
        <dbReference type="SAM" id="MobiDB-lite"/>
    </source>
</evidence>
<feature type="domain" description="BTB" evidence="4">
    <location>
        <begin position="199"/>
        <end position="258"/>
    </location>
</feature>
<dbReference type="PANTHER" id="PTHR26379:SF187">
    <property type="entry name" value="OS07G0655300 PROTEIN"/>
    <property type="match status" value="1"/>
</dbReference>
<dbReference type="Gene3D" id="2.60.210.10">
    <property type="entry name" value="Apoptosis, Tumor Necrosis Factor Receptor Associated Protein 2, Chain A"/>
    <property type="match status" value="1"/>
</dbReference>
<keyword evidence="7" id="KW-1185">Reference proteome</keyword>
<dbReference type="PROSITE" id="PS50097">
    <property type="entry name" value="BTB"/>
    <property type="match status" value="1"/>
</dbReference>
<dbReference type="PROSITE" id="PS50144">
    <property type="entry name" value="MATH"/>
    <property type="match status" value="1"/>
</dbReference>
<dbReference type="CDD" id="cd00121">
    <property type="entry name" value="MATH"/>
    <property type="match status" value="1"/>
</dbReference>
<comment type="pathway">
    <text evidence="1">Protein modification; protein ubiquitination.</text>
</comment>
<name>A0ABR0CLK1_9LAMI</name>
<evidence type="ECO:0000259" key="5">
    <source>
        <dbReference type="PROSITE" id="PS50144"/>
    </source>
</evidence>
<evidence type="ECO:0000259" key="4">
    <source>
        <dbReference type="PROSITE" id="PS50097"/>
    </source>
</evidence>
<evidence type="ECO:0000313" key="7">
    <source>
        <dbReference type="Proteomes" id="UP001291926"/>
    </source>
</evidence>
<organism evidence="6 7">
    <name type="scientific">Penstemon davidsonii</name>
    <dbReference type="NCBI Taxonomy" id="160366"/>
    <lineage>
        <taxon>Eukaryota</taxon>
        <taxon>Viridiplantae</taxon>
        <taxon>Streptophyta</taxon>
        <taxon>Embryophyta</taxon>
        <taxon>Tracheophyta</taxon>
        <taxon>Spermatophyta</taxon>
        <taxon>Magnoliopsida</taxon>
        <taxon>eudicotyledons</taxon>
        <taxon>Gunneridae</taxon>
        <taxon>Pentapetalae</taxon>
        <taxon>asterids</taxon>
        <taxon>lamiids</taxon>
        <taxon>Lamiales</taxon>
        <taxon>Plantaginaceae</taxon>
        <taxon>Cheloneae</taxon>
        <taxon>Penstemon</taxon>
    </lineage>
</organism>
<dbReference type="Proteomes" id="UP001291926">
    <property type="component" value="Unassembled WGS sequence"/>
</dbReference>
<dbReference type="InterPro" id="IPR056423">
    <property type="entry name" value="BACK_BPM_SPOP"/>
</dbReference>
<feature type="domain" description="MATH" evidence="5">
    <location>
        <begin position="26"/>
        <end position="166"/>
    </location>
</feature>
<dbReference type="InterPro" id="IPR000210">
    <property type="entry name" value="BTB/POZ_dom"/>
</dbReference>
<proteinExistence type="inferred from homology"/>
<sequence>MATVDFIKDPEAPNPTRSISKTAPIEGSHTLEIQGFSFTKGMGIGEYISSDTFLVGGYLWQIQFYPDGKYLRRDKYVSLCITLASKKYEEDARVWYEYVLLDEIGNKWHRSNGLFRMVPEDKRCMVGPHTLHDGNRTIFYEDFYERTELESSRFVKDDCLTIQCTLGVVKTSMDAPKMVVQTSDLRQSYEQLLESRDGSDVSFEVEGETFYAHKLILSTRSPVFKAQFFGLLKEENTCHIKIEEMQAPVFKALLNFIYCDVIPDLDSKCLDIILTQHLLAAADRYGIEKLRSLCVARLCENITIDTVASSLALAEQHGCIQLRSTCLEFIGLPENLEAVMQTDGFKNLKESCHAIIYDLLKSVARVRIYSSVSYGQGDAN</sequence>
<dbReference type="InterPro" id="IPR011333">
    <property type="entry name" value="SKP1/BTB/POZ_sf"/>
</dbReference>
<accession>A0ABR0CLK1</accession>
<dbReference type="Pfam" id="PF00651">
    <property type="entry name" value="BTB"/>
    <property type="match status" value="1"/>
</dbReference>
<dbReference type="Gene3D" id="1.25.40.420">
    <property type="match status" value="1"/>
</dbReference>
<dbReference type="Pfam" id="PF22486">
    <property type="entry name" value="MATH_2"/>
    <property type="match status" value="1"/>
</dbReference>
<dbReference type="EMBL" id="JAYDYQ010002688">
    <property type="protein sequence ID" value="KAK4478005.1"/>
    <property type="molecule type" value="Genomic_DNA"/>
</dbReference>
<dbReference type="InterPro" id="IPR002083">
    <property type="entry name" value="MATH/TRAF_dom"/>
</dbReference>
<evidence type="ECO:0000256" key="2">
    <source>
        <dbReference type="ARBA" id="ARBA00010846"/>
    </source>
</evidence>
<feature type="compositionally biased region" description="Basic and acidic residues" evidence="3">
    <location>
        <begin position="1"/>
        <end position="11"/>
    </location>
</feature>
<dbReference type="Pfam" id="PF24570">
    <property type="entry name" value="BACK_BPM_SPOP"/>
    <property type="match status" value="1"/>
</dbReference>
<dbReference type="PANTHER" id="PTHR26379">
    <property type="entry name" value="BTB/POZ AND MATH DOMAIN-CONTAINING PROTEIN 1"/>
    <property type="match status" value="1"/>
</dbReference>
<evidence type="ECO:0000256" key="1">
    <source>
        <dbReference type="ARBA" id="ARBA00004906"/>
    </source>
</evidence>
<evidence type="ECO:0000313" key="6">
    <source>
        <dbReference type="EMBL" id="KAK4478005.1"/>
    </source>
</evidence>